<dbReference type="GO" id="GO:0008270">
    <property type="term" value="F:zinc ion binding"/>
    <property type="evidence" value="ECO:0007669"/>
    <property type="project" value="UniProtKB-KW"/>
</dbReference>
<evidence type="ECO:0000256" key="2">
    <source>
        <dbReference type="ARBA" id="ARBA00022771"/>
    </source>
</evidence>
<keyword evidence="3" id="KW-0862">Zinc</keyword>
<reference evidence="7 8" key="2">
    <citation type="journal article" date="2017" name="Nature">
        <title>The Apostasia genome and the evolution of orchids.</title>
        <authorList>
            <person name="Zhang G.Q."/>
            <person name="Liu K.W."/>
            <person name="Li Z."/>
            <person name="Lohaus R."/>
            <person name="Hsiao Y.Y."/>
            <person name="Niu S.C."/>
            <person name="Wang J.Y."/>
            <person name="Lin Y.C."/>
            <person name="Xu Q."/>
            <person name="Chen L.J."/>
            <person name="Yoshida K."/>
            <person name="Fujiwara S."/>
            <person name="Wang Z.W."/>
            <person name="Zhang Y.Q."/>
            <person name="Mitsuda N."/>
            <person name="Wang M."/>
            <person name="Liu G.H."/>
            <person name="Pecoraro L."/>
            <person name="Huang H.X."/>
            <person name="Xiao X.J."/>
            <person name="Lin M."/>
            <person name="Wu X.Y."/>
            <person name="Wu W.L."/>
            <person name="Chen Y.Y."/>
            <person name="Chang S.B."/>
            <person name="Sakamoto S."/>
            <person name="Ohme-Takagi M."/>
            <person name="Yagi M."/>
            <person name="Zeng S.J."/>
            <person name="Shen C.Y."/>
            <person name="Yeh C.M."/>
            <person name="Luo Y.B."/>
            <person name="Tsai W.C."/>
            <person name="Van de Peer Y."/>
            <person name="Liu Z.J."/>
        </authorList>
    </citation>
    <scope>NUCLEOTIDE SEQUENCE [LARGE SCALE GENOMIC DNA]</scope>
    <source>
        <tissue evidence="7">The whole plant</tissue>
    </source>
</reference>
<keyword evidence="5" id="KW-0812">Transmembrane</keyword>
<dbReference type="Proteomes" id="UP000233837">
    <property type="component" value="Unassembled WGS sequence"/>
</dbReference>
<feature type="compositionally biased region" description="Basic and acidic residues" evidence="4">
    <location>
        <begin position="1"/>
        <end position="22"/>
    </location>
</feature>
<dbReference type="PROSITE" id="PS51292">
    <property type="entry name" value="ZF_RING_CH"/>
    <property type="match status" value="1"/>
</dbReference>
<evidence type="ECO:0000313" key="8">
    <source>
        <dbReference type="Proteomes" id="UP000233837"/>
    </source>
</evidence>
<dbReference type="Pfam" id="PF12906">
    <property type="entry name" value="RINGv"/>
    <property type="match status" value="1"/>
</dbReference>
<keyword evidence="1" id="KW-0479">Metal-binding</keyword>
<feature type="region of interest" description="Disordered" evidence="4">
    <location>
        <begin position="1"/>
        <end position="29"/>
    </location>
</feature>
<dbReference type="SMART" id="SM00744">
    <property type="entry name" value="RINGv"/>
    <property type="match status" value="1"/>
</dbReference>
<dbReference type="InterPro" id="IPR013083">
    <property type="entry name" value="Znf_RING/FYVE/PHD"/>
</dbReference>
<dbReference type="OrthoDB" id="1734943at2759"/>
<feature type="transmembrane region" description="Helical" evidence="5">
    <location>
        <begin position="152"/>
        <end position="170"/>
    </location>
</feature>
<sequence>MDSGSGKDGEAAESSSHKEEIKLVSSKSEASVRDASVVIDVDPIGRSLEGAEDTCRGNEEERMCRVCHLASDCTSQSGVLIQLGCSCKNDLGTAHRFCAERWFSTRGNRYCEICGAVAENVTIVGSRSFMLEINGVQSSVFTNRFIARYGPLCNYLGALVVVALLVHWFFHVRLVRGKN</sequence>
<dbReference type="PANTHER" id="PTHR46214:SF8">
    <property type="entry name" value="RING_FYVE_PHD ZINC FINGER SUPERFAMILY PROTEIN"/>
    <property type="match status" value="1"/>
</dbReference>
<keyword evidence="5" id="KW-0472">Membrane</keyword>
<dbReference type="PANTHER" id="PTHR46214">
    <property type="entry name" value="ZINC FINGER, RING-CH-TYPE"/>
    <property type="match status" value="1"/>
</dbReference>
<evidence type="ECO:0000256" key="5">
    <source>
        <dbReference type="SAM" id="Phobius"/>
    </source>
</evidence>
<reference evidence="7 8" key="1">
    <citation type="journal article" date="2016" name="Sci. Rep.">
        <title>The Dendrobium catenatum Lindl. genome sequence provides insights into polysaccharide synthase, floral development and adaptive evolution.</title>
        <authorList>
            <person name="Zhang G.Q."/>
            <person name="Xu Q."/>
            <person name="Bian C."/>
            <person name="Tsai W.C."/>
            <person name="Yeh C.M."/>
            <person name="Liu K.W."/>
            <person name="Yoshida K."/>
            <person name="Zhang L.S."/>
            <person name="Chang S.B."/>
            <person name="Chen F."/>
            <person name="Shi Y."/>
            <person name="Su Y.Y."/>
            <person name="Zhang Y.Q."/>
            <person name="Chen L.J."/>
            <person name="Yin Y."/>
            <person name="Lin M."/>
            <person name="Huang H."/>
            <person name="Deng H."/>
            <person name="Wang Z.W."/>
            <person name="Zhu S.L."/>
            <person name="Zhao X."/>
            <person name="Deng C."/>
            <person name="Niu S.C."/>
            <person name="Huang J."/>
            <person name="Wang M."/>
            <person name="Liu G.H."/>
            <person name="Yang H.J."/>
            <person name="Xiao X.J."/>
            <person name="Hsiao Y.Y."/>
            <person name="Wu W.L."/>
            <person name="Chen Y.Y."/>
            <person name="Mitsuda N."/>
            <person name="Ohme-Takagi M."/>
            <person name="Luo Y.B."/>
            <person name="Van de Peer Y."/>
            <person name="Liu Z.J."/>
        </authorList>
    </citation>
    <scope>NUCLEOTIDE SEQUENCE [LARGE SCALE GENOMIC DNA]</scope>
    <source>
        <tissue evidence="7">The whole plant</tissue>
    </source>
</reference>
<keyword evidence="8" id="KW-1185">Reference proteome</keyword>
<accession>A0A2I0WUK1</accession>
<dbReference type="SUPFAM" id="SSF57850">
    <property type="entry name" value="RING/U-box"/>
    <property type="match status" value="1"/>
</dbReference>
<proteinExistence type="predicted"/>
<evidence type="ECO:0000259" key="6">
    <source>
        <dbReference type="PROSITE" id="PS51292"/>
    </source>
</evidence>
<dbReference type="AlphaFoldDB" id="A0A2I0WUK1"/>
<evidence type="ECO:0000256" key="3">
    <source>
        <dbReference type="ARBA" id="ARBA00022833"/>
    </source>
</evidence>
<evidence type="ECO:0000256" key="1">
    <source>
        <dbReference type="ARBA" id="ARBA00022723"/>
    </source>
</evidence>
<keyword evidence="5" id="KW-1133">Transmembrane helix</keyword>
<gene>
    <name evidence="7" type="ORF">MA16_Dca000672</name>
</gene>
<dbReference type="Gene3D" id="3.30.40.10">
    <property type="entry name" value="Zinc/RING finger domain, C3HC4 (zinc finger)"/>
    <property type="match status" value="1"/>
</dbReference>
<organism evidence="7 8">
    <name type="scientific">Dendrobium catenatum</name>
    <dbReference type="NCBI Taxonomy" id="906689"/>
    <lineage>
        <taxon>Eukaryota</taxon>
        <taxon>Viridiplantae</taxon>
        <taxon>Streptophyta</taxon>
        <taxon>Embryophyta</taxon>
        <taxon>Tracheophyta</taxon>
        <taxon>Spermatophyta</taxon>
        <taxon>Magnoliopsida</taxon>
        <taxon>Liliopsida</taxon>
        <taxon>Asparagales</taxon>
        <taxon>Orchidaceae</taxon>
        <taxon>Epidendroideae</taxon>
        <taxon>Malaxideae</taxon>
        <taxon>Dendrobiinae</taxon>
        <taxon>Dendrobium</taxon>
    </lineage>
</organism>
<dbReference type="EMBL" id="KZ502442">
    <property type="protein sequence ID" value="PKU79327.1"/>
    <property type="molecule type" value="Genomic_DNA"/>
</dbReference>
<evidence type="ECO:0000313" key="7">
    <source>
        <dbReference type="EMBL" id="PKU79327.1"/>
    </source>
</evidence>
<dbReference type="InterPro" id="IPR011016">
    <property type="entry name" value="Znf_RING-CH"/>
</dbReference>
<protein>
    <recommendedName>
        <fullName evidence="6">RING-CH-type domain-containing protein</fullName>
    </recommendedName>
</protein>
<name>A0A2I0WUK1_9ASPA</name>
<evidence type="ECO:0000256" key="4">
    <source>
        <dbReference type="SAM" id="MobiDB-lite"/>
    </source>
</evidence>
<feature type="domain" description="RING-CH-type" evidence="6">
    <location>
        <begin position="56"/>
        <end position="121"/>
    </location>
</feature>
<keyword evidence="2" id="KW-0863">Zinc-finger</keyword>